<comment type="caution">
    <text evidence="4">The sequence shown here is derived from an EMBL/GenBank/DDBJ whole genome shotgun (WGS) entry which is preliminary data.</text>
</comment>
<evidence type="ECO:0000256" key="2">
    <source>
        <dbReference type="SAM" id="MobiDB-lite"/>
    </source>
</evidence>
<dbReference type="GO" id="GO:0005886">
    <property type="term" value="C:plasma membrane"/>
    <property type="evidence" value="ECO:0007669"/>
    <property type="project" value="TreeGrafter"/>
</dbReference>
<evidence type="ECO:0000259" key="3">
    <source>
        <dbReference type="SMART" id="SM00128"/>
    </source>
</evidence>
<evidence type="ECO:0000256" key="1">
    <source>
        <dbReference type="SAM" id="Coils"/>
    </source>
</evidence>
<gene>
    <name evidence="4" type="ORF">MSPICULIGERA_LOCUS21751</name>
</gene>
<dbReference type="GO" id="GO:0004439">
    <property type="term" value="F:phosphatidylinositol-4,5-bisphosphate 5-phosphatase activity"/>
    <property type="evidence" value="ECO:0007669"/>
    <property type="project" value="TreeGrafter"/>
</dbReference>
<dbReference type="PANTHER" id="PTHR11200">
    <property type="entry name" value="INOSITOL 5-PHOSPHATASE"/>
    <property type="match status" value="1"/>
</dbReference>
<organism evidence="4 5">
    <name type="scientific">Mesorhabditis spiculigera</name>
    <dbReference type="NCBI Taxonomy" id="96644"/>
    <lineage>
        <taxon>Eukaryota</taxon>
        <taxon>Metazoa</taxon>
        <taxon>Ecdysozoa</taxon>
        <taxon>Nematoda</taxon>
        <taxon>Chromadorea</taxon>
        <taxon>Rhabditida</taxon>
        <taxon>Rhabditina</taxon>
        <taxon>Rhabditomorpha</taxon>
        <taxon>Rhabditoidea</taxon>
        <taxon>Rhabditidae</taxon>
        <taxon>Mesorhabditinae</taxon>
        <taxon>Mesorhabditis</taxon>
    </lineage>
</organism>
<dbReference type="EMBL" id="CATQJA010002665">
    <property type="protein sequence ID" value="CAJ0583680.1"/>
    <property type="molecule type" value="Genomic_DNA"/>
</dbReference>
<feature type="non-terminal residue" evidence="4">
    <location>
        <position position="635"/>
    </location>
</feature>
<dbReference type="SMART" id="SM00128">
    <property type="entry name" value="IPPc"/>
    <property type="match status" value="1"/>
</dbReference>
<dbReference type="Pfam" id="PF22669">
    <property type="entry name" value="Exo_endo_phos2"/>
    <property type="match status" value="1"/>
</dbReference>
<dbReference type="Gene3D" id="3.60.10.10">
    <property type="entry name" value="Endonuclease/exonuclease/phosphatase"/>
    <property type="match status" value="1"/>
</dbReference>
<evidence type="ECO:0000313" key="4">
    <source>
        <dbReference type="EMBL" id="CAJ0583680.1"/>
    </source>
</evidence>
<dbReference type="GO" id="GO:0005737">
    <property type="term" value="C:cytoplasm"/>
    <property type="evidence" value="ECO:0007669"/>
    <property type="project" value="TreeGrafter"/>
</dbReference>
<feature type="region of interest" description="Disordered" evidence="2">
    <location>
        <begin position="561"/>
        <end position="635"/>
    </location>
</feature>
<dbReference type="InterPro" id="IPR036691">
    <property type="entry name" value="Endo/exonu/phosph_ase_sf"/>
</dbReference>
<dbReference type="InterPro" id="IPR018482">
    <property type="entry name" value="Znf-C4H2"/>
</dbReference>
<dbReference type="InterPro" id="IPR046985">
    <property type="entry name" value="IP5"/>
</dbReference>
<name>A0AA36DCE2_9BILA</name>
<dbReference type="Pfam" id="PF10146">
    <property type="entry name" value="zf-C4H2"/>
    <property type="match status" value="1"/>
</dbReference>
<feature type="domain" description="Inositol polyphosphate-related phosphatase" evidence="3">
    <location>
        <begin position="220"/>
        <end position="504"/>
    </location>
</feature>
<keyword evidence="5" id="KW-1185">Reference proteome</keyword>
<reference evidence="4" key="1">
    <citation type="submission" date="2023-06" db="EMBL/GenBank/DDBJ databases">
        <authorList>
            <person name="Delattre M."/>
        </authorList>
    </citation>
    <scope>NUCLEOTIDE SEQUENCE</scope>
    <source>
        <strain evidence="4">AF72</strain>
    </source>
</reference>
<sequence>MEIDGLAKDLYNYSFIREKLNVLVEERKTLTETALDWKKGKNFMEECRRVLTELEEERKGHAEQLRQINQDINLLEDIMKSMQTTANTNKADLCVKAEYLQRTMQMINQLIGNTGDADLLPLTMEEDKNTELKQFLKPLNLPLMPPQIIPGGLFPPFPIRFPINFPPPALMTNHEITQENDHTWTLIPTHHLNHKVTRITSFGQFSIPDYGHLGRHLPNDTLSILALTWNLNEKQAPILDTMTKFFAFRRNDGLEDIIAVGLQEIRPQIRTFHELALERFSSVLIPTHHVYFSVRFWSQMMMIAIKKEHIPYALDFPDAQFIPSNAVAKPVRTKGSIGVAFKIYQRTIVLVSSHFSHGSISQRWADYNKAVRKFNFRTISLQNKGNGSLLNADAVVWMGDLNFRVPGGTSMIPHPNRTVAFGVDIRNYLSKDELLVYKSRAIVFGGFREAEITFPPTYKLDRILCFSSDPLVIEPFEYDSADCLVDSDHRYVYGTFRLLVLKKQYRRGESEQLQRARSTPHITHELAEKNLGNGIESTQYSLQLLLNPATSRSAGVVMQPIDEPEQSKPGSAQSGPGHANEGHQLPPIIVQPTDPYATDSIEKRRKSLENRRHSIPHVTTISGATRPKGNDQKQQ</sequence>
<accession>A0AA36DCE2</accession>
<dbReference type="InterPro" id="IPR000300">
    <property type="entry name" value="IPPc"/>
</dbReference>
<evidence type="ECO:0000313" key="5">
    <source>
        <dbReference type="Proteomes" id="UP001177023"/>
    </source>
</evidence>
<dbReference type="Proteomes" id="UP001177023">
    <property type="component" value="Unassembled WGS sequence"/>
</dbReference>
<protein>
    <recommendedName>
        <fullName evidence="3">Inositol polyphosphate-related phosphatase domain-containing protein</fullName>
    </recommendedName>
</protein>
<keyword evidence="1" id="KW-0175">Coiled coil</keyword>
<feature type="coiled-coil region" evidence="1">
    <location>
        <begin position="44"/>
        <end position="85"/>
    </location>
</feature>
<proteinExistence type="predicted"/>
<dbReference type="GO" id="GO:0001726">
    <property type="term" value="C:ruffle"/>
    <property type="evidence" value="ECO:0007669"/>
    <property type="project" value="TreeGrafter"/>
</dbReference>
<dbReference type="SUPFAM" id="SSF56219">
    <property type="entry name" value="DNase I-like"/>
    <property type="match status" value="1"/>
</dbReference>
<dbReference type="PANTHER" id="PTHR11200:SF275">
    <property type="entry name" value="LD06095P"/>
    <property type="match status" value="1"/>
</dbReference>
<dbReference type="GO" id="GO:0046856">
    <property type="term" value="P:phosphatidylinositol dephosphorylation"/>
    <property type="evidence" value="ECO:0007669"/>
    <property type="project" value="InterPro"/>
</dbReference>
<dbReference type="AlphaFoldDB" id="A0AA36DCE2"/>